<reference evidence="2 3" key="1">
    <citation type="journal article" date="2016" name="Mol. Biol. Evol.">
        <title>Comparative Genomics of Early-Diverging Mushroom-Forming Fungi Provides Insights into the Origins of Lignocellulose Decay Capabilities.</title>
        <authorList>
            <person name="Nagy L.G."/>
            <person name="Riley R."/>
            <person name="Tritt A."/>
            <person name="Adam C."/>
            <person name="Daum C."/>
            <person name="Floudas D."/>
            <person name="Sun H."/>
            <person name="Yadav J.S."/>
            <person name="Pangilinan J."/>
            <person name="Larsson K.H."/>
            <person name="Matsuura K."/>
            <person name="Barry K."/>
            <person name="Labutti K."/>
            <person name="Kuo R."/>
            <person name="Ohm R.A."/>
            <person name="Bhattacharya S.S."/>
            <person name="Shirouzu T."/>
            <person name="Yoshinaga Y."/>
            <person name="Martin F.M."/>
            <person name="Grigoriev I.V."/>
            <person name="Hibbett D.S."/>
        </authorList>
    </citation>
    <scope>NUCLEOTIDE SEQUENCE [LARGE SCALE GENOMIC DNA]</scope>
    <source>
        <strain evidence="2 3">HHB14362 ss-1</strain>
    </source>
</reference>
<dbReference type="OrthoDB" id="3320472at2759"/>
<evidence type="ECO:0000256" key="1">
    <source>
        <dbReference type="SAM" id="MobiDB-lite"/>
    </source>
</evidence>
<dbReference type="InParanoid" id="A0A165P9S4"/>
<dbReference type="AlphaFoldDB" id="A0A165P9S4"/>
<proteinExistence type="predicted"/>
<dbReference type="EMBL" id="KV425616">
    <property type="protein sequence ID" value="KZT20726.1"/>
    <property type="molecule type" value="Genomic_DNA"/>
</dbReference>
<evidence type="ECO:0000313" key="3">
    <source>
        <dbReference type="Proteomes" id="UP000076761"/>
    </source>
</evidence>
<name>A0A165P9S4_9AGAM</name>
<feature type="region of interest" description="Disordered" evidence="1">
    <location>
        <begin position="1"/>
        <end position="26"/>
    </location>
</feature>
<evidence type="ECO:0000313" key="2">
    <source>
        <dbReference type="EMBL" id="KZT20726.1"/>
    </source>
</evidence>
<accession>A0A165P9S4</accession>
<gene>
    <name evidence="2" type="ORF">NEOLEDRAFT_1182335</name>
</gene>
<keyword evidence="3" id="KW-1185">Reference proteome</keyword>
<sequence>MAMTSSEIAQPAGDNSEGGTLRKLQGKLVEMPKDTRTAKQLFQKEQFNKGNVTDAQFRKMWKELPDDGYSNRATAMSRAAGGADGTTNKLRGRNKAKEYKV</sequence>
<organism evidence="2 3">
    <name type="scientific">Neolentinus lepideus HHB14362 ss-1</name>
    <dbReference type="NCBI Taxonomy" id="1314782"/>
    <lineage>
        <taxon>Eukaryota</taxon>
        <taxon>Fungi</taxon>
        <taxon>Dikarya</taxon>
        <taxon>Basidiomycota</taxon>
        <taxon>Agaricomycotina</taxon>
        <taxon>Agaricomycetes</taxon>
        <taxon>Gloeophyllales</taxon>
        <taxon>Gloeophyllaceae</taxon>
        <taxon>Neolentinus</taxon>
    </lineage>
</organism>
<feature type="region of interest" description="Disordered" evidence="1">
    <location>
        <begin position="77"/>
        <end position="101"/>
    </location>
</feature>
<dbReference type="Proteomes" id="UP000076761">
    <property type="component" value="Unassembled WGS sequence"/>
</dbReference>
<protein>
    <submittedName>
        <fullName evidence="2">Uncharacterized protein</fullName>
    </submittedName>
</protein>